<organism evidence="1 2">
    <name type="scientific">Gimesia chilikensis</name>
    <dbReference type="NCBI Taxonomy" id="2605989"/>
    <lineage>
        <taxon>Bacteria</taxon>
        <taxon>Pseudomonadati</taxon>
        <taxon>Planctomycetota</taxon>
        <taxon>Planctomycetia</taxon>
        <taxon>Planctomycetales</taxon>
        <taxon>Planctomycetaceae</taxon>
        <taxon>Gimesia</taxon>
    </lineage>
</organism>
<sequence>MTLPEFQNSLSTLVMQFQVSNYDARHLLLDRSDQILELAEQIPAGLPERLLTEWQSICAEVKSVQPEYKSHHKTSILFDRQGMGQPGVQKAKTLITRIVALTRSVERLES</sequence>
<dbReference type="AlphaFoldDB" id="A0A517PLQ6"/>
<accession>A0A517PLQ6</accession>
<dbReference type="OrthoDB" id="290444at2"/>
<evidence type="ECO:0000313" key="1">
    <source>
        <dbReference type="EMBL" id="QDT20307.1"/>
    </source>
</evidence>
<dbReference type="Proteomes" id="UP000320421">
    <property type="component" value="Chromosome"/>
</dbReference>
<dbReference type="EMBL" id="CP036266">
    <property type="protein sequence ID" value="QDT20307.1"/>
    <property type="molecule type" value="Genomic_DNA"/>
</dbReference>
<protein>
    <submittedName>
        <fullName evidence="1">Uncharacterized protein</fullName>
    </submittedName>
</protein>
<dbReference type="RefSeq" id="WP_145182938.1">
    <property type="nucleotide sequence ID" value="NZ_CP036266.1"/>
</dbReference>
<reference evidence="1 2" key="1">
    <citation type="submission" date="2019-02" db="EMBL/GenBank/DDBJ databases">
        <title>Deep-cultivation of Planctomycetes and their phenomic and genomic characterization uncovers novel biology.</title>
        <authorList>
            <person name="Wiegand S."/>
            <person name="Jogler M."/>
            <person name="Boedeker C."/>
            <person name="Pinto D."/>
            <person name="Vollmers J."/>
            <person name="Rivas-Marin E."/>
            <person name="Kohn T."/>
            <person name="Peeters S.H."/>
            <person name="Heuer A."/>
            <person name="Rast P."/>
            <person name="Oberbeckmann S."/>
            <person name="Bunk B."/>
            <person name="Jeske O."/>
            <person name="Meyerdierks A."/>
            <person name="Storesund J.E."/>
            <person name="Kallscheuer N."/>
            <person name="Luecker S."/>
            <person name="Lage O.M."/>
            <person name="Pohl T."/>
            <person name="Merkel B.J."/>
            <person name="Hornburger P."/>
            <person name="Mueller R.-W."/>
            <person name="Bruemmer F."/>
            <person name="Labrenz M."/>
            <person name="Spormann A.M."/>
            <person name="Op den Camp H."/>
            <person name="Overmann J."/>
            <person name="Amann R."/>
            <person name="Jetten M.S.M."/>
            <person name="Mascher T."/>
            <person name="Medema M.H."/>
            <person name="Devos D.P."/>
            <person name="Kaster A.-K."/>
            <person name="Ovreas L."/>
            <person name="Rohde M."/>
            <person name="Galperin M.Y."/>
            <person name="Jogler C."/>
        </authorList>
    </citation>
    <scope>NUCLEOTIDE SEQUENCE [LARGE SCALE GENOMIC DNA]</scope>
    <source>
        <strain evidence="1 2">HG66A1</strain>
    </source>
</reference>
<gene>
    <name evidence="1" type="ORF">HG66A1_20930</name>
</gene>
<keyword evidence="2" id="KW-1185">Reference proteome</keyword>
<evidence type="ECO:0000313" key="2">
    <source>
        <dbReference type="Proteomes" id="UP000320421"/>
    </source>
</evidence>
<proteinExistence type="predicted"/>
<name>A0A517PLQ6_9PLAN</name>